<proteinExistence type="predicted"/>
<dbReference type="Proteomes" id="UP000030012">
    <property type="component" value="Unassembled WGS sequence"/>
</dbReference>
<comment type="caution">
    <text evidence="2">The sequence shown here is derived from an EMBL/GenBank/DDBJ whole genome shotgun (WGS) entry which is preliminary data.</text>
</comment>
<evidence type="ECO:0000256" key="1">
    <source>
        <dbReference type="SAM" id="Coils"/>
    </source>
</evidence>
<dbReference type="EMBL" id="JENJ01000065">
    <property type="protein sequence ID" value="KGM94643.1"/>
    <property type="molecule type" value="Genomic_DNA"/>
</dbReference>
<keyword evidence="1" id="KW-0175">Coiled coil</keyword>
<dbReference type="AlphaFoldDB" id="A0A0A0I1W1"/>
<gene>
    <name evidence="2" type="ORF">Z968_11300</name>
</gene>
<organism evidence="2 3">
    <name type="scientific">Clostridium novyi A str. 4552</name>
    <dbReference type="NCBI Taxonomy" id="1444289"/>
    <lineage>
        <taxon>Bacteria</taxon>
        <taxon>Bacillati</taxon>
        <taxon>Bacillota</taxon>
        <taxon>Clostridia</taxon>
        <taxon>Eubacteriales</taxon>
        <taxon>Clostridiaceae</taxon>
        <taxon>Clostridium</taxon>
    </lineage>
</organism>
<accession>A0A0A0I1W1</accession>
<sequence>MIKTEFTEEEILYLWSNGLSNQFYNELNMWLNVSKNFEQQIYGEINNLKININSLERECLVLEQVKIKIEDLNKDTESFFMKEKDNVHNRICKVKEEIKYKRYIITKIKEHINNKLKPSIKELEEEREEKINYKYKKHK</sequence>
<name>A0A0A0I1W1_CLONO</name>
<feature type="coiled-coil region" evidence="1">
    <location>
        <begin position="38"/>
        <end position="75"/>
    </location>
</feature>
<protein>
    <submittedName>
        <fullName evidence="2">Uncharacterized protein</fullName>
    </submittedName>
</protein>
<dbReference type="RefSeq" id="WP_039256105.1">
    <property type="nucleotide sequence ID" value="NZ_JENJ01000065.1"/>
</dbReference>
<evidence type="ECO:0000313" key="3">
    <source>
        <dbReference type="Proteomes" id="UP000030012"/>
    </source>
</evidence>
<reference evidence="2 3" key="1">
    <citation type="submission" date="2014-01" db="EMBL/GenBank/DDBJ databases">
        <title>Plasmidome dynamics in the species complex Clostridium novyi sensu lato converts strains of independent lineages into distinctly different pathogens.</title>
        <authorList>
            <person name="Skarin H."/>
            <person name="Segerman B."/>
        </authorList>
    </citation>
    <scope>NUCLEOTIDE SEQUENCE [LARGE SCALE GENOMIC DNA]</scope>
    <source>
        <strain evidence="2 3">4552</strain>
    </source>
</reference>
<evidence type="ECO:0000313" key="2">
    <source>
        <dbReference type="EMBL" id="KGM94643.1"/>
    </source>
</evidence>